<evidence type="ECO:0000313" key="1">
    <source>
        <dbReference type="EMBL" id="ABZ85413.1"/>
    </source>
</evidence>
<name>B0TCW2_HELMI</name>
<dbReference type="KEGG" id="hmo:HM1_2904"/>
<dbReference type="AlphaFoldDB" id="B0TCW2"/>
<keyword evidence="2" id="KW-1185">Reference proteome</keyword>
<dbReference type="EMBL" id="CP000930">
    <property type="protein sequence ID" value="ABZ85413.1"/>
    <property type="molecule type" value="Genomic_DNA"/>
</dbReference>
<sequence>MNRRAVITLHCIKVEVFLDKKQNKQPKDKFGMTTPAEIK</sequence>
<organism evidence="1 2">
    <name type="scientific">Heliobacterium modesticaldum (strain ATCC 51547 / Ice1)</name>
    <dbReference type="NCBI Taxonomy" id="498761"/>
    <lineage>
        <taxon>Bacteria</taxon>
        <taxon>Bacillati</taxon>
        <taxon>Bacillota</taxon>
        <taxon>Clostridia</taxon>
        <taxon>Eubacteriales</taxon>
        <taxon>Heliobacteriaceae</taxon>
        <taxon>Heliomicrobium</taxon>
    </lineage>
</organism>
<dbReference type="Proteomes" id="UP000008550">
    <property type="component" value="Chromosome"/>
</dbReference>
<evidence type="ECO:0000313" key="2">
    <source>
        <dbReference type="Proteomes" id="UP000008550"/>
    </source>
</evidence>
<accession>B0TCW2</accession>
<gene>
    <name evidence="1" type="ORF">HM1_2904</name>
</gene>
<dbReference type="HOGENOM" id="CLU_3310773_0_0_9"/>
<protein>
    <submittedName>
        <fullName evidence="1">Uncharacterized protein</fullName>
    </submittedName>
</protein>
<reference evidence="1 2" key="1">
    <citation type="journal article" date="2008" name="J. Bacteriol.">
        <title>The genome of Heliobacterium modesticaldum, a phototrophic representative of the Firmicutes containing the simplest photosynthetic apparatus.</title>
        <authorList>
            <person name="Sattley W.M."/>
            <person name="Madigan M.T."/>
            <person name="Swingley W.D."/>
            <person name="Cheung P.C."/>
            <person name="Clocksin K.M."/>
            <person name="Conrad A.L."/>
            <person name="Dejesa L.C."/>
            <person name="Honchak B.M."/>
            <person name="Jung D.O."/>
            <person name="Karbach L.E."/>
            <person name="Kurdoglu A."/>
            <person name="Lahiri S."/>
            <person name="Mastrian S.D."/>
            <person name="Page L.E."/>
            <person name="Taylor H.L."/>
            <person name="Wang Z.T."/>
            <person name="Raymond J."/>
            <person name="Chen M."/>
            <person name="Blankenship R.E."/>
            <person name="Touchman J.W."/>
        </authorList>
    </citation>
    <scope>NUCLEOTIDE SEQUENCE [LARGE SCALE GENOMIC DNA]</scope>
    <source>
        <strain evidence="2">ATCC 51547 / Ice1</strain>
    </source>
</reference>
<dbReference type="STRING" id="498761.HM1_2904"/>
<proteinExistence type="predicted"/>